<dbReference type="AlphaFoldDB" id="A0A6G1JBG7"/>
<dbReference type="Proteomes" id="UP000799291">
    <property type="component" value="Unassembled WGS sequence"/>
</dbReference>
<keyword evidence="3" id="KW-1185">Reference proteome</keyword>
<dbReference type="GO" id="GO:0003824">
    <property type="term" value="F:catalytic activity"/>
    <property type="evidence" value="ECO:0007669"/>
    <property type="project" value="InterPro"/>
</dbReference>
<evidence type="ECO:0000313" key="3">
    <source>
        <dbReference type="Proteomes" id="UP000799291"/>
    </source>
</evidence>
<dbReference type="GO" id="GO:0030151">
    <property type="term" value="F:molybdenum ion binding"/>
    <property type="evidence" value="ECO:0007669"/>
    <property type="project" value="InterPro"/>
</dbReference>
<organism evidence="2 3">
    <name type="scientific">Lentithecium fluviatile CBS 122367</name>
    <dbReference type="NCBI Taxonomy" id="1168545"/>
    <lineage>
        <taxon>Eukaryota</taxon>
        <taxon>Fungi</taxon>
        <taxon>Dikarya</taxon>
        <taxon>Ascomycota</taxon>
        <taxon>Pezizomycotina</taxon>
        <taxon>Dothideomycetes</taxon>
        <taxon>Pleosporomycetidae</taxon>
        <taxon>Pleosporales</taxon>
        <taxon>Massarineae</taxon>
        <taxon>Lentitheciaceae</taxon>
        <taxon>Lentithecium</taxon>
    </lineage>
</organism>
<dbReference type="SUPFAM" id="SSF50800">
    <property type="entry name" value="PK beta-barrel domain-like"/>
    <property type="match status" value="1"/>
</dbReference>
<sequence>MIPVYLGATAAISIFLICRLPRFLRSIPPKRTAMRVSEIYVYPIKSLRATQLTSALATTHGFQYDRRFMLLEVTPNGLKNMAVAHYPVMTQFLTSIDFDKKGSSTITVTFQSPGHKDDLRTLKIPLLPNTEELEPLDISMHASPTKSFKMPNEYSKWFSECFGYEVVFVYLGDNRRNVLFQELAPAKTASWVSTITKSIPLFNSISTADHRIGFADCAPYLVTSKTSLANVSERLPEGQDMDMTKFRPNIVIEGAKEPWEEDFWRKIKVGDSDLVMMHNCVRCKSINIDYATGKPGTNGSGEVLKRLQKDRRIDKGAKWSPVFGRYSFWGEGNAEKVLKVGDQVRVAEVNKERTVWCMLMSRILLSLPQSANTPQPGQVYHKSILRI</sequence>
<accession>A0A6G1JBG7</accession>
<evidence type="ECO:0000259" key="1">
    <source>
        <dbReference type="PROSITE" id="PS51340"/>
    </source>
</evidence>
<dbReference type="SUPFAM" id="SSF141673">
    <property type="entry name" value="MOSC N-terminal domain-like"/>
    <property type="match status" value="1"/>
</dbReference>
<dbReference type="GO" id="GO:0030170">
    <property type="term" value="F:pyridoxal phosphate binding"/>
    <property type="evidence" value="ECO:0007669"/>
    <property type="project" value="InterPro"/>
</dbReference>
<gene>
    <name evidence="2" type="ORF">K458DRAFT_293935</name>
</gene>
<protein>
    <recommendedName>
        <fullName evidence="1">MOSC domain-containing protein</fullName>
    </recommendedName>
</protein>
<dbReference type="EMBL" id="MU005574">
    <property type="protein sequence ID" value="KAF2687876.1"/>
    <property type="molecule type" value="Genomic_DNA"/>
</dbReference>
<dbReference type="InterPro" id="IPR011037">
    <property type="entry name" value="Pyrv_Knase-like_insert_dom_sf"/>
</dbReference>
<dbReference type="PANTHER" id="PTHR14237:SF34">
    <property type="entry name" value="MOSC DOMAIN PROTEIN (AFU_ORTHOLOGUE AFUA_2G07820)"/>
    <property type="match status" value="1"/>
</dbReference>
<dbReference type="PANTHER" id="PTHR14237">
    <property type="entry name" value="MOLYBDOPTERIN COFACTOR SULFURASE MOSC"/>
    <property type="match status" value="1"/>
</dbReference>
<reference evidence="2" key="1">
    <citation type="journal article" date="2020" name="Stud. Mycol.">
        <title>101 Dothideomycetes genomes: a test case for predicting lifestyles and emergence of pathogens.</title>
        <authorList>
            <person name="Haridas S."/>
            <person name="Albert R."/>
            <person name="Binder M."/>
            <person name="Bloem J."/>
            <person name="Labutti K."/>
            <person name="Salamov A."/>
            <person name="Andreopoulos B."/>
            <person name="Baker S."/>
            <person name="Barry K."/>
            <person name="Bills G."/>
            <person name="Bluhm B."/>
            <person name="Cannon C."/>
            <person name="Castanera R."/>
            <person name="Culley D."/>
            <person name="Daum C."/>
            <person name="Ezra D."/>
            <person name="Gonzalez J."/>
            <person name="Henrissat B."/>
            <person name="Kuo A."/>
            <person name="Liang C."/>
            <person name="Lipzen A."/>
            <person name="Lutzoni F."/>
            <person name="Magnuson J."/>
            <person name="Mondo S."/>
            <person name="Nolan M."/>
            <person name="Ohm R."/>
            <person name="Pangilinan J."/>
            <person name="Park H.-J."/>
            <person name="Ramirez L."/>
            <person name="Alfaro M."/>
            <person name="Sun H."/>
            <person name="Tritt A."/>
            <person name="Yoshinaga Y."/>
            <person name="Zwiers L.-H."/>
            <person name="Turgeon B."/>
            <person name="Goodwin S."/>
            <person name="Spatafora J."/>
            <person name="Crous P."/>
            <person name="Grigoriev I."/>
        </authorList>
    </citation>
    <scope>NUCLEOTIDE SEQUENCE</scope>
    <source>
        <strain evidence="2">CBS 122367</strain>
    </source>
</reference>
<dbReference type="InterPro" id="IPR005303">
    <property type="entry name" value="MOCOS_middle"/>
</dbReference>
<proteinExistence type="predicted"/>
<dbReference type="PROSITE" id="PS51340">
    <property type="entry name" value="MOSC"/>
    <property type="match status" value="1"/>
</dbReference>
<dbReference type="InterPro" id="IPR005302">
    <property type="entry name" value="MoCF_Sase_C"/>
</dbReference>
<name>A0A6G1JBG7_9PLEO</name>
<dbReference type="OrthoDB" id="17255at2759"/>
<feature type="domain" description="MOSC" evidence="1">
    <location>
        <begin position="187"/>
        <end position="347"/>
    </location>
</feature>
<dbReference type="Pfam" id="PF03476">
    <property type="entry name" value="MOSC_N"/>
    <property type="match status" value="1"/>
</dbReference>
<dbReference type="Pfam" id="PF03473">
    <property type="entry name" value="MOSC"/>
    <property type="match status" value="1"/>
</dbReference>
<evidence type="ECO:0000313" key="2">
    <source>
        <dbReference type="EMBL" id="KAF2687876.1"/>
    </source>
</evidence>